<name>A0AAD7R7M1_9TELE</name>
<dbReference type="AlphaFoldDB" id="A0AAD7R7M1"/>
<comment type="caution">
    <text evidence="5">The sequence shown here is derived from an EMBL/GenBank/DDBJ whole genome shotgun (WGS) entry which is preliminary data.</text>
</comment>
<feature type="region of interest" description="Disordered" evidence="3">
    <location>
        <begin position="351"/>
        <end position="378"/>
    </location>
</feature>
<dbReference type="PANTHER" id="PTHR11712">
    <property type="entry name" value="POLYKETIDE SYNTHASE-RELATED"/>
    <property type="match status" value="1"/>
</dbReference>
<accession>A0AAD7R7M1</accession>
<dbReference type="EMBL" id="JAINUG010000483">
    <property type="protein sequence ID" value="KAJ8367351.1"/>
    <property type="molecule type" value="Genomic_DNA"/>
</dbReference>
<evidence type="ECO:0000313" key="5">
    <source>
        <dbReference type="EMBL" id="KAJ8367351.1"/>
    </source>
</evidence>
<dbReference type="InterPro" id="IPR014030">
    <property type="entry name" value="Ketoacyl_synth_N"/>
</dbReference>
<dbReference type="EC" id="2.3.1.41" evidence="1"/>
<dbReference type="FunFam" id="3.40.47.10:FF:000024">
    <property type="entry name" value="3-oxoacyl-[acyl-carrier-protein] synthase, mitochondrial"/>
    <property type="match status" value="1"/>
</dbReference>
<dbReference type="Proteomes" id="UP001221898">
    <property type="component" value="Unassembled WGS sequence"/>
</dbReference>
<feature type="domain" description="Ketosynthase family 3 (KS3)" evidence="4">
    <location>
        <begin position="90"/>
        <end position="378"/>
    </location>
</feature>
<protein>
    <recommendedName>
        <fullName evidence="1">beta-ketoacyl-[acyl-carrier-protein] synthase I</fullName>
        <ecNumber evidence="1">2.3.1.41</ecNumber>
    </recommendedName>
</protein>
<evidence type="ECO:0000259" key="4">
    <source>
        <dbReference type="PROSITE" id="PS52004"/>
    </source>
</evidence>
<keyword evidence="6" id="KW-1185">Reference proteome</keyword>
<reference evidence="5" key="1">
    <citation type="journal article" date="2023" name="Science">
        <title>Genome structures resolve the early diversification of teleost fishes.</title>
        <authorList>
            <person name="Parey E."/>
            <person name="Louis A."/>
            <person name="Montfort J."/>
            <person name="Bouchez O."/>
            <person name="Roques C."/>
            <person name="Iampietro C."/>
            <person name="Lluch J."/>
            <person name="Castinel A."/>
            <person name="Donnadieu C."/>
            <person name="Desvignes T."/>
            <person name="Floi Bucao C."/>
            <person name="Jouanno E."/>
            <person name="Wen M."/>
            <person name="Mejri S."/>
            <person name="Dirks R."/>
            <person name="Jansen H."/>
            <person name="Henkel C."/>
            <person name="Chen W.J."/>
            <person name="Zahm M."/>
            <person name="Cabau C."/>
            <person name="Klopp C."/>
            <person name="Thompson A.W."/>
            <person name="Robinson-Rechavi M."/>
            <person name="Braasch I."/>
            <person name="Lecointre G."/>
            <person name="Bobe J."/>
            <person name="Postlethwait J.H."/>
            <person name="Berthelot C."/>
            <person name="Roest Crollius H."/>
            <person name="Guiguen Y."/>
        </authorList>
    </citation>
    <scope>NUCLEOTIDE SEQUENCE</scope>
    <source>
        <strain evidence="5">NC1722</strain>
    </source>
</reference>
<evidence type="ECO:0000313" key="6">
    <source>
        <dbReference type="Proteomes" id="UP001221898"/>
    </source>
</evidence>
<organism evidence="5 6">
    <name type="scientific">Aldrovandia affinis</name>
    <dbReference type="NCBI Taxonomy" id="143900"/>
    <lineage>
        <taxon>Eukaryota</taxon>
        <taxon>Metazoa</taxon>
        <taxon>Chordata</taxon>
        <taxon>Craniata</taxon>
        <taxon>Vertebrata</taxon>
        <taxon>Euteleostomi</taxon>
        <taxon>Actinopterygii</taxon>
        <taxon>Neopterygii</taxon>
        <taxon>Teleostei</taxon>
        <taxon>Notacanthiformes</taxon>
        <taxon>Halosauridae</taxon>
        <taxon>Aldrovandia</taxon>
    </lineage>
</organism>
<dbReference type="GO" id="GO:0004315">
    <property type="term" value="F:3-oxoacyl-[acyl-carrier-protein] synthase activity"/>
    <property type="evidence" value="ECO:0007669"/>
    <property type="project" value="UniProtKB-EC"/>
</dbReference>
<gene>
    <name evidence="5" type="ORF">AAFF_G00320500</name>
</gene>
<dbReference type="PROSITE" id="PS52004">
    <property type="entry name" value="KS3_2"/>
    <property type="match status" value="1"/>
</dbReference>
<dbReference type="Gene3D" id="3.40.47.10">
    <property type="match status" value="1"/>
</dbReference>
<evidence type="ECO:0000256" key="2">
    <source>
        <dbReference type="ARBA" id="ARBA00022679"/>
    </source>
</evidence>
<dbReference type="PANTHER" id="PTHR11712:SF336">
    <property type="entry name" value="3-OXOACYL-[ACYL-CARRIER-PROTEIN] SYNTHASE, MITOCHONDRIAL"/>
    <property type="match status" value="1"/>
</dbReference>
<dbReference type="InterPro" id="IPR000794">
    <property type="entry name" value="Beta-ketoacyl_synthase"/>
</dbReference>
<proteinExistence type="predicted"/>
<dbReference type="SUPFAM" id="SSF53901">
    <property type="entry name" value="Thiolase-like"/>
    <property type="match status" value="1"/>
</dbReference>
<dbReference type="InterPro" id="IPR020841">
    <property type="entry name" value="PKS_Beta-ketoAc_synthase_dom"/>
</dbReference>
<evidence type="ECO:0000256" key="3">
    <source>
        <dbReference type="SAM" id="MobiDB-lite"/>
    </source>
</evidence>
<keyword evidence="2" id="KW-0808">Transferase</keyword>
<dbReference type="Pfam" id="PF00109">
    <property type="entry name" value="ketoacyl-synt"/>
    <property type="match status" value="1"/>
</dbReference>
<evidence type="ECO:0000256" key="1">
    <source>
        <dbReference type="ARBA" id="ARBA00013191"/>
    </source>
</evidence>
<dbReference type="GO" id="GO:0005739">
    <property type="term" value="C:mitochondrion"/>
    <property type="evidence" value="ECO:0007669"/>
    <property type="project" value="TreeGrafter"/>
</dbReference>
<sequence>MIIKNNIVPYCLKNNNIYLALSRLSVVFGSTHVTEVDDNDHTMSSPWQKLLTKAAERRLRQGASASAVASSRPRRYSCPAAAAPRSSSSRRRVVITGIGLVCPLGTGTALPWARLMRGESGLVALDADEYRTIPCKVAARVPRGDGEGDFREERFASRAEIGVMSPATVMALGAAELALTDAGWRPTSREEQLATGVAVGVGMTPLDEIARTSAAFAERGYSKVSPFFVPRILINMAAGHVSIRHGLKGPNHAVSTARTSGAHAVGDAARFIAHGDADAMLAGGAEASVGPLAVAAFARARALATRWNGAPRLASRPFHPERQGFVMGEGAALLLLEERDHAWPAARACTRRSSATACRETPDTSLRPPPTGTGLSGA</sequence>
<dbReference type="GO" id="GO:0006633">
    <property type="term" value="P:fatty acid biosynthetic process"/>
    <property type="evidence" value="ECO:0007669"/>
    <property type="project" value="TreeGrafter"/>
</dbReference>
<dbReference type="InterPro" id="IPR016039">
    <property type="entry name" value="Thiolase-like"/>
</dbReference>